<evidence type="ECO:0000256" key="1">
    <source>
        <dbReference type="SAM" id="MobiDB-lite"/>
    </source>
</evidence>
<protein>
    <submittedName>
        <fullName evidence="2">Uncharacterized protein</fullName>
    </submittedName>
</protein>
<feature type="region of interest" description="Disordered" evidence="1">
    <location>
        <begin position="1"/>
        <end position="60"/>
    </location>
</feature>
<evidence type="ECO:0000313" key="2">
    <source>
        <dbReference type="EMBL" id="PTB65172.1"/>
    </source>
</evidence>
<dbReference type="RefSeq" id="XP_024748492.1">
    <property type="nucleotide sequence ID" value="XM_024898267.1"/>
</dbReference>
<reference evidence="3" key="1">
    <citation type="submission" date="2016-07" db="EMBL/GenBank/DDBJ databases">
        <title>Multiple horizontal gene transfer events from other fungi enriched the ability of initially mycotrophic Trichoderma (Ascomycota) to feed on dead plant biomass.</title>
        <authorList>
            <consortium name="DOE Joint Genome Institute"/>
            <person name="Atanasova L."/>
            <person name="Chenthamara K."/>
            <person name="Zhang J."/>
            <person name="Grujic M."/>
            <person name="Henrissat B."/>
            <person name="Kuo A."/>
            <person name="Aerts A."/>
            <person name="Salamov A."/>
            <person name="Lipzen A."/>
            <person name="Labutti K."/>
            <person name="Barry K."/>
            <person name="Miao Y."/>
            <person name="Rahimi M.J."/>
            <person name="Shen Q."/>
            <person name="Grigoriev I.V."/>
            <person name="Kubicek C.P."/>
            <person name="Druzhinina I.S."/>
        </authorList>
    </citation>
    <scope>NUCLEOTIDE SEQUENCE [LARGE SCALE GENOMIC DNA]</scope>
    <source>
        <strain evidence="3">TUCIM 6016</strain>
    </source>
</reference>
<name>A0A2T4B765_9HYPO</name>
<gene>
    <name evidence="2" type="ORF">BBK36DRAFT_5615</name>
</gene>
<proteinExistence type="predicted"/>
<accession>A0A2T4B765</accession>
<dbReference type="AlphaFoldDB" id="A0A2T4B765"/>
<keyword evidence="3" id="KW-1185">Reference proteome</keyword>
<dbReference type="Proteomes" id="UP000241546">
    <property type="component" value="Unassembled WGS sequence"/>
</dbReference>
<evidence type="ECO:0000313" key="3">
    <source>
        <dbReference type="Proteomes" id="UP000241546"/>
    </source>
</evidence>
<dbReference type="GeneID" id="36606385"/>
<organism evidence="2 3">
    <name type="scientific">Trichoderma citrinoviride</name>
    <dbReference type="NCBI Taxonomy" id="58853"/>
    <lineage>
        <taxon>Eukaryota</taxon>
        <taxon>Fungi</taxon>
        <taxon>Dikarya</taxon>
        <taxon>Ascomycota</taxon>
        <taxon>Pezizomycotina</taxon>
        <taxon>Sordariomycetes</taxon>
        <taxon>Hypocreomycetidae</taxon>
        <taxon>Hypocreales</taxon>
        <taxon>Hypocreaceae</taxon>
        <taxon>Trichoderma</taxon>
    </lineage>
</organism>
<sequence length="60" mass="6691">MAAVKRLSAQLTRSLSPLTVPPRPSPSVAQYPDQHRPIQHRGTYHSPPLRGTGRTSYRIT</sequence>
<dbReference type="EMBL" id="KZ680215">
    <property type="protein sequence ID" value="PTB65172.1"/>
    <property type="molecule type" value="Genomic_DNA"/>
</dbReference>